<proteinExistence type="predicted"/>
<comment type="caution">
    <text evidence="2">The sequence shown here is derived from an EMBL/GenBank/DDBJ whole genome shotgun (WGS) entry which is preliminary data.</text>
</comment>
<feature type="transmembrane region" description="Helical" evidence="1">
    <location>
        <begin position="74"/>
        <end position="93"/>
    </location>
</feature>
<feature type="transmembrane region" description="Helical" evidence="1">
    <location>
        <begin position="36"/>
        <end position="62"/>
    </location>
</feature>
<dbReference type="RefSeq" id="WP_068367978.1">
    <property type="nucleotide sequence ID" value="NZ_CBCSEB010000001.1"/>
</dbReference>
<name>A0A4Q7MRG1_9BURK</name>
<reference evidence="2 3" key="1">
    <citation type="submission" date="2019-02" db="EMBL/GenBank/DDBJ databases">
        <title>Genomic Encyclopedia of Type Strains, Phase IV (KMG-IV): sequencing the most valuable type-strain genomes for metagenomic binning, comparative biology and taxonomic classification.</title>
        <authorList>
            <person name="Goeker M."/>
        </authorList>
    </citation>
    <scope>NUCLEOTIDE SEQUENCE [LARGE SCALE GENOMIC DNA]</scope>
    <source>
        <strain evidence="2 3">DSM 16618</strain>
    </source>
</reference>
<evidence type="ECO:0000256" key="1">
    <source>
        <dbReference type="SAM" id="Phobius"/>
    </source>
</evidence>
<accession>A0A4Q7MRG1</accession>
<evidence type="ECO:0000313" key="3">
    <source>
        <dbReference type="Proteomes" id="UP000292039"/>
    </source>
</evidence>
<gene>
    <name evidence="2" type="ORF">EV679_1767</name>
</gene>
<keyword evidence="1" id="KW-1133">Transmembrane helix</keyword>
<organism evidence="2 3">
    <name type="scientific">Kerstersia gyiorum</name>
    <dbReference type="NCBI Taxonomy" id="206506"/>
    <lineage>
        <taxon>Bacteria</taxon>
        <taxon>Pseudomonadati</taxon>
        <taxon>Pseudomonadota</taxon>
        <taxon>Betaproteobacteria</taxon>
        <taxon>Burkholderiales</taxon>
        <taxon>Alcaligenaceae</taxon>
        <taxon>Kerstersia</taxon>
    </lineage>
</organism>
<dbReference type="Proteomes" id="UP000292039">
    <property type="component" value="Unassembled WGS sequence"/>
</dbReference>
<evidence type="ECO:0000313" key="2">
    <source>
        <dbReference type="EMBL" id="RZS70361.1"/>
    </source>
</evidence>
<protein>
    <submittedName>
        <fullName evidence="2">Uncharacterized protein</fullName>
    </submittedName>
</protein>
<sequence>MLGVLSMGALGGVLYYAVYPVLGPWHGRLSAWSGDWIWPATVSAGVLWSLGFVCAGLCYARLERAGVDVAIRRTSYVVVLWLSAVCAWSLVLLGC</sequence>
<dbReference type="GeneID" id="99726413"/>
<keyword evidence="1" id="KW-0812">Transmembrane</keyword>
<keyword evidence="1" id="KW-0472">Membrane</keyword>
<dbReference type="AlphaFoldDB" id="A0A4Q7MRG1"/>
<dbReference type="OrthoDB" id="8690194at2"/>
<dbReference type="EMBL" id="SGWZ01000002">
    <property type="protein sequence ID" value="RZS70361.1"/>
    <property type="molecule type" value="Genomic_DNA"/>
</dbReference>